<evidence type="ECO:0008006" key="2">
    <source>
        <dbReference type="Google" id="ProtNLM"/>
    </source>
</evidence>
<organism evidence="1">
    <name type="scientific">Mimiviridae sp. ChoanoV1</name>
    <dbReference type="NCBI Taxonomy" id="2596887"/>
    <lineage>
        <taxon>Viruses</taxon>
        <taxon>Varidnaviria</taxon>
        <taxon>Bamfordvirae</taxon>
        <taxon>Nucleocytoviricota</taxon>
        <taxon>Megaviricetes</taxon>
        <taxon>Imitervirales</taxon>
        <taxon>Schizomimiviridae</taxon>
    </lineage>
</organism>
<name>A0A5B8IPF5_9VIRU</name>
<reference evidence="1" key="1">
    <citation type="submission" date="2018-11" db="EMBL/GenBank/DDBJ databases">
        <title>A distinct lineage of giant viruses engineers rhodopsin photosystems in predatory marine eukaryotes.</title>
        <authorList>
            <person name="Needham D.M."/>
            <person name="Yoshizawa S."/>
            <person name="Hosaka T."/>
            <person name="Poirier C."/>
            <person name="Choi C.-J."/>
            <person name="Hehenberger E."/>
            <person name="Irwin N.A.T."/>
            <person name="Wilken S."/>
            <person name="Yung C.-M."/>
            <person name="Bachy C."/>
            <person name="Kurihara R."/>
            <person name="Nakajima Y."/>
            <person name="Kojima K."/>
            <person name="Kimura-Someya T."/>
            <person name="Leonard G."/>
            <person name="Malmstrom R.R."/>
            <person name="Mende D."/>
            <person name="Olson D.K."/>
            <person name="Sudo Y."/>
            <person name="Sudek S."/>
            <person name="Richards T.A."/>
            <person name="DeLong E.F."/>
            <person name="Keeling P.J."/>
            <person name="Santoro A.E."/>
            <person name="Shirouzu M."/>
            <person name="Iwasaki W."/>
            <person name="Worden A.Z."/>
        </authorList>
    </citation>
    <scope>NUCLEOTIDE SEQUENCE</scope>
</reference>
<sequence>MEKQKMIKEKSETQKSLSLTDLATNLINQKYDKKQKRDIWHDSKWENISKLENDDVGKVGEEIINHFCQEANIMSDIDGSKTKQVGGGIGDGKIKGKTCEIKTARLGCSGDSFQHELGEVPWKAEYMLFLDIAPKEMYITIFKNFTETFYKKSGTDSKNKCEPYFPTKSITWRKQKGAFKLDTSININKKNEYTFKIDESSVDYNEFKNFVDKIII</sequence>
<dbReference type="EMBL" id="MK250085">
    <property type="protein sequence ID" value="QDY51794.1"/>
    <property type="molecule type" value="Genomic_DNA"/>
</dbReference>
<gene>
    <name evidence="1" type="ORF">1_179</name>
</gene>
<evidence type="ECO:0000313" key="1">
    <source>
        <dbReference type="EMBL" id="QDY51794.1"/>
    </source>
</evidence>
<accession>A0A5B8IPF5</accession>
<protein>
    <recommendedName>
        <fullName evidence="2">Restriction endonuclease</fullName>
    </recommendedName>
</protein>
<proteinExistence type="predicted"/>